<keyword evidence="3" id="KW-1185">Reference proteome</keyword>
<sequence>MSTVLVVDGPADRETALLVEGLTEAGVHAVRLDTADFPSEVELRATHGEGAWTGTLTTREGGVELSEIAAVYWNRPGLFTFPELSEPDAAWACEAARIGFGGVLSGLHTRWMNHPGRASAAEFMPQQMLAARSAGLDTPRTLITNSAEEVARFAGSIRGPLLTKPLGSRHLQHTGGTETVRTRVVDLDDLKGVELTAHLFQEQVVKDYEAHLVCVGGACHAARIDTCGLPPRLDRRSGADDLDATPVETPAHVAAAVRSFTAALGLSYASLDFAVRPDGTWTFLNSRSSGPWECPRPLTGAVVREFVRTLAGWCGR</sequence>
<evidence type="ECO:0000313" key="2">
    <source>
        <dbReference type="EMBL" id="MDJ1133530.1"/>
    </source>
</evidence>
<reference evidence="2 3" key="1">
    <citation type="submission" date="2023-05" db="EMBL/GenBank/DDBJ databases">
        <title>Streptantibioticus silvisoli sp. nov., acidotolerant actinomycetes 1 from pine litter.</title>
        <authorList>
            <person name="Swiecimska M."/>
            <person name="Golinska P."/>
            <person name="Sangal V."/>
            <person name="Wachnowicz B."/>
            <person name="Goodfellow M."/>
        </authorList>
    </citation>
    <scope>NUCLEOTIDE SEQUENCE [LARGE SCALE GENOMIC DNA]</scope>
    <source>
        <strain evidence="2 3">DSM 42109</strain>
    </source>
</reference>
<proteinExistence type="predicted"/>
<dbReference type="Proteomes" id="UP001214441">
    <property type="component" value="Unassembled WGS sequence"/>
</dbReference>
<dbReference type="Pfam" id="PF21068">
    <property type="entry name" value="ATPgraspMvdD"/>
    <property type="match status" value="1"/>
</dbReference>
<protein>
    <recommendedName>
        <fullName evidence="1">MvdD-like pre-ATP grasp domain-containing protein</fullName>
    </recommendedName>
</protein>
<comment type="caution">
    <text evidence="2">The sequence shown here is derived from an EMBL/GenBank/DDBJ whole genome shotgun (WGS) entry which is preliminary data.</text>
</comment>
<gene>
    <name evidence="2" type="ORF">NMN56_016470</name>
</gene>
<accession>A0ABT6ZWT1</accession>
<dbReference type="SUPFAM" id="SSF56059">
    <property type="entry name" value="Glutathione synthetase ATP-binding domain-like"/>
    <property type="match status" value="1"/>
</dbReference>
<dbReference type="EMBL" id="JANCPR020000014">
    <property type="protein sequence ID" value="MDJ1133530.1"/>
    <property type="molecule type" value="Genomic_DNA"/>
</dbReference>
<dbReference type="RefSeq" id="WP_274039523.1">
    <property type="nucleotide sequence ID" value="NZ_JANCPR020000014.1"/>
</dbReference>
<dbReference type="InterPro" id="IPR048936">
    <property type="entry name" value="MvdD-like_ATPgrasp"/>
</dbReference>
<organism evidence="2 3">
    <name type="scientific">Streptomyces iconiensis</name>
    <dbReference type="NCBI Taxonomy" id="1384038"/>
    <lineage>
        <taxon>Bacteria</taxon>
        <taxon>Bacillati</taxon>
        <taxon>Actinomycetota</taxon>
        <taxon>Actinomycetes</taxon>
        <taxon>Kitasatosporales</taxon>
        <taxon>Streptomycetaceae</taxon>
        <taxon>Streptomyces</taxon>
    </lineage>
</organism>
<name>A0ABT6ZWT1_9ACTN</name>
<evidence type="ECO:0000259" key="1">
    <source>
        <dbReference type="Pfam" id="PF21068"/>
    </source>
</evidence>
<evidence type="ECO:0000313" key="3">
    <source>
        <dbReference type="Proteomes" id="UP001214441"/>
    </source>
</evidence>
<feature type="domain" description="MvdD-like pre-ATP grasp" evidence="1">
    <location>
        <begin position="3"/>
        <end position="75"/>
    </location>
</feature>